<dbReference type="GO" id="GO:0005576">
    <property type="term" value="C:extracellular region"/>
    <property type="evidence" value="ECO:0007669"/>
    <property type="project" value="UniProtKB-SubCell"/>
</dbReference>
<keyword evidence="8" id="KW-0527">Neuropeptide</keyword>
<dbReference type="Pfam" id="PF06377">
    <property type="entry name" value="Adipokin_hormo"/>
    <property type="match status" value="1"/>
</dbReference>
<feature type="compositionally biased region" description="Polar residues" evidence="9">
    <location>
        <begin position="11"/>
        <end position="21"/>
    </location>
</feature>
<dbReference type="InterPro" id="IPR002047">
    <property type="entry name" value="Adipokinetic_hormone_CS"/>
</dbReference>
<feature type="non-terminal residue" evidence="11">
    <location>
        <position position="1"/>
    </location>
</feature>
<dbReference type="OrthoDB" id="6159864at2759"/>
<gene>
    <name evidence="11" type="ORF">CALMAC_LOCUS7200</name>
</gene>
<evidence type="ECO:0000256" key="10">
    <source>
        <dbReference type="SAM" id="Phobius"/>
    </source>
</evidence>
<keyword evidence="3" id="KW-0964">Secreted</keyword>
<evidence type="ECO:0008006" key="13">
    <source>
        <dbReference type="Google" id="ProtNLM"/>
    </source>
</evidence>
<evidence type="ECO:0000256" key="9">
    <source>
        <dbReference type="SAM" id="MobiDB-lite"/>
    </source>
</evidence>
<dbReference type="EMBL" id="CAACVG010007239">
    <property type="protein sequence ID" value="VEN44376.1"/>
    <property type="molecule type" value="Genomic_DNA"/>
</dbReference>
<evidence type="ECO:0000256" key="2">
    <source>
        <dbReference type="ARBA" id="ARBA00006145"/>
    </source>
</evidence>
<evidence type="ECO:0000256" key="4">
    <source>
        <dbReference type="ARBA" id="ARBA00022702"/>
    </source>
</evidence>
<keyword evidence="10" id="KW-0472">Membrane</keyword>
<evidence type="ECO:0000313" key="12">
    <source>
        <dbReference type="Proteomes" id="UP000410492"/>
    </source>
</evidence>
<feature type="region of interest" description="Disordered" evidence="9">
    <location>
        <begin position="1"/>
        <end position="21"/>
    </location>
</feature>
<dbReference type="InterPro" id="IPR010475">
    <property type="entry name" value="AKH/RPCH_hormone"/>
</dbReference>
<dbReference type="GO" id="GO:0007218">
    <property type="term" value="P:neuropeptide signaling pathway"/>
    <property type="evidence" value="ECO:0007669"/>
    <property type="project" value="UniProtKB-KW"/>
</dbReference>
<keyword evidence="6" id="KW-0027">Amidation</keyword>
<proteinExistence type="inferred from homology"/>
<protein>
    <recommendedName>
        <fullName evidence="13">Adipokinetic hormone 1</fullName>
    </recommendedName>
</protein>
<reference evidence="11 12" key="1">
    <citation type="submission" date="2019-01" db="EMBL/GenBank/DDBJ databases">
        <authorList>
            <person name="Sayadi A."/>
        </authorList>
    </citation>
    <scope>NUCLEOTIDE SEQUENCE [LARGE SCALE GENOMIC DNA]</scope>
</reference>
<keyword evidence="10" id="KW-0812">Transmembrane</keyword>
<dbReference type="GO" id="GO:0005179">
    <property type="term" value="F:hormone activity"/>
    <property type="evidence" value="ECO:0007669"/>
    <property type="project" value="UniProtKB-KW"/>
</dbReference>
<dbReference type="PROSITE" id="PS00256">
    <property type="entry name" value="AKH"/>
    <property type="match status" value="1"/>
</dbReference>
<keyword evidence="4" id="KW-0372">Hormone</keyword>
<evidence type="ECO:0000256" key="3">
    <source>
        <dbReference type="ARBA" id="ARBA00022525"/>
    </source>
</evidence>
<sequence length="101" mass="11181">FNTLHSKHPSNLHSPICSRSSSNQKIRKPTAIMYRVIAAAVIISLIGFCVAQVNFSPNWGKRALSGDSESSCKENVDTIMLIYKIIQNEAQKLMECGKLSN</sequence>
<evidence type="ECO:0000313" key="11">
    <source>
        <dbReference type="EMBL" id="VEN44376.1"/>
    </source>
</evidence>
<evidence type="ECO:0000256" key="5">
    <source>
        <dbReference type="ARBA" id="ARBA00022729"/>
    </source>
</evidence>
<dbReference type="Proteomes" id="UP000410492">
    <property type="component" value="Unassembled WGS sequence"/>
</dbReference>
<comment type="subcellular location">
    <subcellularLocation>
        <location evidence="1">Secreted</location>
    </subcellularLocation>
</comment>
<keyword evidence="5" id="KW-0732">Signal</keyword>
<accession>A0A653C9G0</accession>
<evidence type="ECO:0000256" key="1">
    <source>
        <dbReference type="ARBA" id="ARBA00004613"/>
    </source>
</evidence>
<keyword evidence="10" id="KW-1133">Transmembrane helix</keyword>
<comment type="similarity">
    <text evidence="2">Belongs to the AKH/HRTH/RPCH family.</text>
</comment>
<feature type="transmembrane region" description="Helical" evidence="10">
    <location>
        <begin position="32"/>
        <end position="55"/>
    </location>
</feature>
<dbReference type="AlphaFoldDB" id="A0A653C9G0"/>
<keyword evidence="7" id="KW-0873">Pyrrolidone carboxylic acid</keyword>
<organism evidence="11 12">
    <name type="scientific">Callosobruchus maculatus</name>
    <name type="common">Southern cowpea weevil</name>
    <name type="synonym">Pulse bruchid</name>
    <dbReference type="NCBI Taxonomy" id="64391"/>
    <lineage>
        <taxon>Eukaryota</taxon>
        <taxon>Metazoa</taxon>
        <taxon>Ecdysozoa</taxon>
        <taxon>Arthropoda</taxon>
        <taxon>Hexapoda</taxon>
        <taxon>Insecta</taxon>
        <taxon>Pterygota</taxon>
        <taxon>Neoptera</taxon>
        <taxon>Endopterygota</taxon>
        <taxon>Coleoptera</taxon>
        <taxon>Polyphaga</taxon>
        <taxon>Cucujiformia</taxon>
        <taxon>Chrysomeloidea</taxon>
        <taxon>Chrysomelidae</taxon>
        <taxon>Bruchinae</taxon>
        <taxon>Bruchini</taxon>
        <taxon>Callosobruchus</taxon>
    </lineage>
</organism>
<evidence type="ECO:0000256" key="8">
    <source>
        <dbReference type="ARBA" id="ARBA00023320"/>
    </source>
</evidence>
<feature type="compositionally biased region" description="Basic residues" evidence="9">
    <location>
        <begin position="1"/>
        <end position="10"/>
    </location>
</feature>
<keyword evidence="12" id="KW-1185">Reference proteome</keyword>
<evidence type="ECO:0000256" key="6">
    <source>
        <dbReference type="ARBA" id="ARBA00022815"/>
    </source>
</evidence>
<name>A0A653C9G0_CALMS</name>
<evidence type="ECO:0000256" key="7">
    <source>
        <dbReference type="ARBA" id="ARBA00023283"/>
    </source>
</evidence>